<feature type="region of interest" description="Disordered" evidence="1">
    <location>
        <begin position="841"/>
        <end position="1000"/>
    </location>
</feature>
<feature type="compositionally biased region" description="Low complexity" evidence="1">
    <location>
        <begin position="785"/>
        <end position="802"/>
    </location>
</feature>
<feature type="region of interest" description="Disordered" evidence="1">
    <location>
        <begin position="743"/>
        <end position="818"/>
    </location>
</feature>
<dbReference type="EMBL" id="AXCR01000010">
    <property type="protein sequence ID" value="KJR82618.1"/>
    <property type="molecule type" value="Genomic_DNA"/>
</dbReference>
<feature type="compositionally biased region" description="Polar residues" evidence="1">
    <location>
        <begin position="564"/>
        <end position="594"/>
    </location>
</feature>
<feature type="region of interest" description="Disordered" evidence="1">
    <location>
        <begin position="263"/>
        <end position="326"/>
    </location>
</feature>
<name>A0A0F2LYT1_SPOSC</name>
<feature type="compositionally biased region" description="Low complexity" evidence="1">
    <location>
        <begin position="953"/>
        <end position="969"/>
    </location>
</feature>
<evidence type="ECO:0008006" key="4">
    <source>
        <dbReference type="Google" id="ProtNLM"/>
    </source>
</evidence>
<protein>
    <recommendedName>
        <fullName evidence="4">Hmg-i/hmg-y, DNA-binding protein</fullName>
    </recommendedName>
</protein>
<dbReference type="GeneID" id="27665117"/>
<feature type="compositionally biased region" description="Low complexity" evidence="1">
    <location>
        <begin position="263"/>
        <end position="281"/>
    </location>
</feature>
<evidence type="ECO:0000313" key="3">
    <source>
        <dbReference type="Proteomes" id="UP000033710"/>
    </source>
</evidence>
<gene>
    <name evidence="2" type="ORF">SPSK_02995</name>
</gene>
<feature type="compositionally biased region" description="Polar residues" evidence="1">
    <location>
        <begin position="616"/>
        <end position="642"/>
    </location>
</feature>
<feature type="region of interest" description="Disordered" evidence="1">
    <location>
        <begin position="546"/>
        <end position="654"/>
    </location>
</feature>
<feature type="region of interest" description="Disordered" evidence="1">
    <location>
        <begin position="1043"/>
        <end position="1074"/>
    </location>
</feature>
<dbReference type="Proteomes" id="UP000033710">
    <property type="component" value="Unassembled WGS sequence"/>
</dbReference>
<feature type="compositionally biased region" description="Polar residues" evidence="1">
    <location>
        <begin position="934"/>
        <end position="951"/>
    </location>
</feature>
<accession>A0A0F2LYT1</accession>
<feature type="compositionally biased region" description="Basic and acidic residues" evidence="1">
    <location>
        <begin position="1065"/>
        <end position="1074"/>
    </location>
</feature>
<dbReference type="RefSeq" id="XP_016585294.1">
    <property type="nucleotide sequence ID" value="XM_016729840.1"/>
</dbReference>
<feature type="compositionally biased region" description="Basic residues" evidence="1">
    <location>
        <begin position="437"/>
        <end position="450"/>
    </location>
</feature>
<feature type="compositionally biased region" description="Polar residues" evidence="1">
    <location>
        <begin position="860"/>
        <end position="904"/>
    </location>
</feature>
<sequence length="1074" mass="112295">MSSLQPVVGLPPLSAIAAVDPNPAPASSSIVGNVASVSSSSTIEYRDARIKDPIPKKLKGHKGSLSGNFGIIQLELGSHESSLERDELAKRASESTELAAMRAYQSNHGTSSTSSTKRFVRVPDDPGAWDSYYAPTAQTSGQPASPASVPQPLMPADIKSEQTRLLTLLRDLSPASVVDQICKALSYFGGTPGAAPPSDGIFPGSELANGPGSAFVGWIAEIFPKLANEASTTSKSLRKPHPSGLSALAPGNLAETVSGAVAASSAGLKPNTNPTTSTDTTHIVHQATIIDGTTPSTEKRRRGRPKGSKATKARRDKGIKKGPVKDRKALAAAAAAASVSSKALSTAQDPRLDLQTTSIANENHGDDSWVDVDDDNILDVPTSVGNGLFFSTDTNASLPADSHLSSELGMRQASDVRQDAAKIVDSFTAPGSLKETGKKRGRPKGSKNRPKAPATDTTNETPSASGPATVTPIPPPVVPGAPVTSKLPKAKKQNASAAKSPTLLTQTVHTGASNSHEINIEPQQLQGTYDLQSAAADVHHMTLAPSDTLTSAVNKRKRAKVPKQDSTPTDSAEANASTDGAVSVPNSRNSSHVGHQSDHLHGMSRPPKKQRKVIDTSASVQPGVDSNSSPGPDIISSSTTGAFGQAEAPLSSDTSIMPPLDSGTGTNGEFNSAAFEALSNHLEHDAPVALPGQHQQNHNDGLSALRNQQIPTQNTQSLQQPPLVAQKTISLTPQFHTSDHIQGLGSAAKHHSQQQVSQQQGIQDQPGHQMQQLHSHQHVSNHTGSSISSQHSSQSQMAASLSTGSLATQQLPRPDQVPQTYYTQGRTARNSQFNQSLPQPLQHLQHQQQRQPQEKHHFGSQYQSQGPYASQPQQHQSFAPPQRQSSQNTGSSSPGMLTDSNAHRSPQFAAPNATTIRSGHGGYGTHPSAGTIHFNPSTYEQNRRQSSTASPSLGHTYGTAGTTAHALGHQGPPSFVSTRPQHSPGAAHSHGVGVSQGMQSFHGFDSPSLFDGISLDTTGSGGGLGLSSPTTYGLGGSVPRTSGNMSGFGPSSSANSFDTSIGGASRDRFYDVRR</sequence>
<feature type="compositionally biased region" description="Polar residues" evidence="1">
    <location>
        <begin position="455"/>
        <end position="464"/>
    </location>
</feature>
<evidence type="ECO:0000256" key="1">
    <source>
        <dbReference type="SAM" id="MobiDB-lite"/>
    </source>
</evidence>
<dbReference type="KEGG" id="ssck:SPSK_02995"/>
<organism evidence="2 3">
    <name type="scientific">Sporothrix schenckii 1099-18</name>
    <dbReference type="NCBI Taxonomy" id="1397361"/>
    <lineage>
        <taxon>Eukaryota</taxon>
        <taxon>Fungi</taxon>
        <taxon>Dikarya</taxon>
        <taxon>Ascomycota</taxon>
        <taxon>Pezizomycotina</taxon>
        <taxon>Sordariomycetes</taxon>
        <taxon>Sordariomycetidae</taxon>
        <taxon>Ophiostomatales</taxon>
        <taxon>Ophiostomataceae</taxon>
        <taxon>Sporothrix</taxon>
    </lineage>
</organism>
<dbReference type="AlphaFoldDB" id="A0A0F2LYT1"/>
<reference evidence="2 3" key="2">
    <citation type="journal article" date="2015" name="Eukaryot. Cell">
        <title>Asexual propagation of a virulent clone complex in a human and feline outbreak of sporotrichosis.</title>
        <authorList>
            <person name="Teixeira Mde M."/>
            <person name="Rodrigues A.M."/>
            <person name="Tsui C.K."/>
            <person name="de Almeida L.G."/>
            <person name="Van Diepeningen A.D."/>
            <person name="van den Ende B.G."/>
            <person name="Fernandes G.F."/>
            <person name="Kano R."/>
            <person name="Hamelin R.C."/>
            <person name="Lopes-Bezerra L.M."/>
            <person name="Vasconcelos A.T."/>
            <person name="de Hoog S."/>
            <person name="de Camargo Z.P."/>
            <person name="Felipe M.S."/>
        </authorList>
    </citation>
    <scope>NUCLEOTIDE SEQUENCE [LARGE SCALE GENOMIC DNA]</scope>
    <source>
        <strain evidence="2 3">1099-18</strain>
    </source>
</reference>
<feature type="compositionally biased region" description="Low complexity" evidence="1">
    <location>
        <begin position="753"/>
        <end position="772"/>
    </location>
</feature>
<dbReference type="OrthoDB" id="5243398at2759"/>
<proteinExistence type="predicted"/>
<feature type="compositionally biased region" description="Basic residues" evidence="1">
    <location>
        <begin position="299"/>
        <end position="322"/>
    </location>
</feature>
<dbReference type="VEuPathDB" id="FungiDB:SPSK_02995"/>
<feature type="compositionally biased region" description="Polar residues" evidence="1">
    <location>
        <begin position="803"/>
        <end position="818"/>
    </location>
</feature>
<feature type="compositionally biased region" description="Polar residues" evidence="1">
    <location>
        <begin position="1043"/>
        <end position="1059"/>
    </location>
</feature>
<evidence type="ECO:0000313" key="2">
    <source>
        <dbReference type="EMBL" id="KJR82618.1"/>
    </source>
</evidence>
<comment type="caution">
    <text evidence="2">The sequence shown here is derived from an EMBL/GenBank/DDBJ whole genome shotgun (WGS) entry which is preliminary data.</text>
</comment>
<reference evidence="2 3" key="1">
    <citation type="journal article" date="2014" name="BMC Genomics">
        <title>Comparative genomics of the major fungal agents of human and animal Sporotrichosis: Sporothrix schenckii and Sporothrix brasiliensis.</title>
        <authorList>
            <person name="Teixeira M.M."/>
            <person name="de Almeida L.G."/>
            <person name="Kubitschek-Barreira P."/>
            <person name="Alves F.L."/>
            <person name="Kioshima E.S."/>
            <person name="Abadio A.K."/>
            <person name="Fernandes L."/>
            <person name="Derengowski L.S."/>
            <person name="Ferreira K.S."/>
            <person name="Souza R.C."/>
            <person name="Ruiz J.C."/>
            <person name="de Andrade N.C."/>
            <person name="Paes H.C."/>
            <person name="Nicola A.M."/>
            <person name="Albuquerque P."/>
            <person name="Gerber A.L."/>
            <person name="Martins V.P."/>
            <person name="Peconick L.D."/>
            <person name="Neto A.V."/>
            <person name="Chaucanez C.B."/>
            <person name="Silva P.A."/>
            <person name="Cunha O.L."/>
            <person name="de Oliveira F.F."/>
            <person name="dos Santos T.C."/>
            <person name="Barros A.L."/>
            <person name="Soares M.A."/>
            <person name="de Oliveira L.M."/>
            <person name="Marini M.M."/>
            <person name="Villalobos-Duno H."/>
            <person name="Cunha M.M."/>
            <person name="de Hoog S."/>
            <person name="da Silveira J.F."/>
            <person name="Henrissat B."/>
            <person name="Nino-Vega G.A."/>
            <person name="Cisalpino P.S."/>
            <person name="Mora-Montes H.M."/>
            <person name="Almeida S.R."/>
            <person name="Stajich J.E."/>
            <person name="Lopes-Bezerra L.M."/>
            <person name="Vasconcelos A.T."/>
            <person name="Felipe M.S."/>
        </authorList>
    </citation>
    <scope>NUCLEOTIDE SEQUENCE [LARGE SCALE GENOMIC DNA]</scope>
    <source>
        <strain evidence="2 3">1099-18</strain>
    </source>
</reference>
<feature type="compositionally biased region" description="Low complexity" evidence="1">
    <location>
        <begin position="841"/>
        <end position="851"/>
    </location>
</feature>
<feature type="region of interest" description="Disordered" evidence="1">
    <location>
        <begin position="424"/>
        <end position="504"/>
    </location>
</feature>